<dbReference type="PANTHER" id="PTHR21047">
    <property type="entry name" value="DTDP-6-DEOXY-D-GLUCOSE-3,5 EPIMERASE"/>
    <property type="match status" value="1"/>
</dbReference>
<keyword evidence="5 6" id="KW-0413">Isomerase</keyword>
<name>A0ABW4X4N2_9BACT</name>
<evidence type="ECO:0000256" key="4">
    <source>
        <dbReference type="ARBA" id="ARBA00019595"/>
    </source>
</evidence>
<comment type="catalytic activity">
    <reaction evidence="1 5">
        <text>dTDP-4-dehydro-6-deoxy-alpha-D-glucose = dTDP-4-dehydro-beta-L-rhamnose</text>
        <dbReference type="Rhea" id="RHEA:16969"/>
        <dbReference type="ChEBI" id="CHEBI:57649"/>
        <dbReference type="ChEBI" id="CHEBI:62830"/>
        <dbReference type="EC" id="5.1.3.13"/>
    </reaction>
</comment>
<comment type="pathway">
    <text evidence="5">Carbohydrate biosynthesis; dTDP-L-rhamnose biosynthesis.</text>
</comment>
<gene>
    <name evidence="6" type="primary">rfbC</name>
    <name evidence="6" type="ORF">ACFSKU_18925</name>
</gene>
<dbReference type="PANTHER" id="PTHR21047:SF2">
    <property type="entry name" value="THYMIDINE DIPHOSPHO-4-KETO-RHAMNOSE 3,5-EPIMERASE"/>
    <property type="match status" value="1"/>
</dbReference>
<evidence type="ECO:0000256" key="5">
    <source>
        <dbReference type="RuleBase" id="RU364069"/>
    </source>
</evidence>
<dbReference type="NCBIfam" id="TIGR01221">
    <property type="entry name" value="rmlC"/>
    <property type="match status" value="1"/>
</dbReference>
<dbReference type="EMBL" id="JBHUHV010000058">
    <property type="protein sequence ID" value="MFD2068970.1"/>
    <property type="molecule type" value="Genomic_DNA"/>
</dbReference>
<reference evidence="7" key="1">
    <citation type="journal article" date="2019" name="Int. J. Syst. Evol. Microbiol.">
        <title>The Global Catalogue of Microorganisms (GCM) 10K type strain sequencing project: providing services to taxonomists for standard genome sequencing and annotation.</title>
        <authorList>
            <consortium name="The Broad Institute Genomics Platform"/>
            <consortium name="The Broad Institute Genome Sequencing Center for Infectious Disease"/>
            <person name="Wu L."/>
            <person name="Ma J."/>
        </authorList>
    </citation>
    <scope>NUCLEOTIDE SEQUENCE [LARGE SCALE GENOMIC DNA]</scope>
    <source>
        <strain evidence="7">JCM 16545</strain>
    </source>
</reference>
<comment type="similarity">
    <text evidence="5">Belongs to the dTDP-4-dehydrorhamnose 3,5-epimerase family.</text>
</comment>
<evidence type="ECO:0000256" key="1">
    <source>
        <dbReference type="ARBA" id="ARBA00001298"/>
    </source>
</evidence>
<comment type="function">
    <text evidence="2 5">Catalyzes the epimerization of the C3' and C5'positions of dTDP-6-deoxy-D-xylo-4-hexulose, forming dTDP-6-deoxy-L-lyxo-4-hexulose.</text>
</comment>
<protein>
    <recommendedName>
        <fullName evidence="4 5">dTDP-4-dehydrorhamnose 3,5-epimerase</fullName>
        <ecNumber evidence="3 5">5.1.3.13</ecNumber>
    </recommendedName>
    <alternativeName>
        <fullName evidence="5">Thymidine diphospho-4-keto-rhamnose 3,5-epimerase</fullName>
    </alternativeName>
</protein>
<comment type="subunit">
    <text evidence="5">Homodimer.</text>
</comment>
<accession>A0ABW4X4N2</accession>
<dbReference type="SUPFAM" id="SSF51182">
    <property type="entry name" value="RmlC-like cupins"/>
    <property type="match status" value="1"/>
</dbReference>
<evidence type="ECO:0000313" key="6">
    <source>
        <dbReference type="EMBL" id="MFD2068970.1"/>
    </source>
</evidence>
<evidence type="ECO:0000256" key="3">
    <source>
        <dbReference type="ARBA" id="ARBA00012098"/>
    </source>
</evidence>
<dbReference type="Proteomes" id="UP001597369">
    <property type="component" value="Unassembled WGS sequence"/>
</dbReference>
<dbReference type="InterPro" id="IPR011051">
    <property type="entry name" value="RmlC_Cupin_sf"/>
</dbReference>
<comment type="caution">
    <text evidence="6">The sequence shown here is derived from an EMBL/GenBank/DDBJ whole genome shotgun (WGS) entry which is preliminary data.</text>
</comment>
<dbReference type="Gene3D" id="2.60.120.10">
    <property type="entry name" value="Jelly Rolls"/>
    <property type="match status" value="1"/>
</dbReference>
<dbReference type="RefSeq" id="WP_229957593.1">
    <property type="nucleotide sequence ID" value="NZ_JAJJWI010000001.1"/>
</dbReference>
<sequence length="183" mass="21246">MIFTETKLKGAYIIELKKIEDERGFFARAWCQNEMTEHGLADRVLQTNVSFNPKKGTLRGMHYQVKPHEESKLVRCTRGAIFDVIIDLRVSSDSYKQWLGVKLTADNYRMLYVPEGFAHGYLTLEDNTEVTYQVSEFYTPGAEQGIRWNDPAFRIEWPLEPQLVSEKDKAHADFAGQLYESRE</sequence>
<dbReference type="EC" id="5.1.3.13" evidence="3 5"/>
<keyword evidence="7" id="KW-1185">Reference proteome</keyword>
<dbReference type="InterPro" id="IPR000888">
    <property type="entry name" value="RmlC-like"/>
</dbReference>
<proteinExistence type="inferred from homology"/>
<dbReference type="GO" id="GO:0008830">
    <property type="term" value="F:dTDP-4-dehydrorhamnose 3,5-epimerase activity"/>
    <property type="evidence" value="ECO:0007669"/>
    <property type="project" value="UniProtKB-EC"/>
</dbReference>
<organism evidence="6 7">
    <name type="scientific">Pontibacter silvestris</name>
    <dbReference type="NCBI Taxonomy" id="2305183"/>
    <lineage>
        <taxon>Bacteria</taxon>
        <taxon>Pseudomonadati</taxon>
        <taxon>Bacteroidota</taxon>
        <taxon>Cytophagia</taxon>
        <taxon>Cytophagales</taxon>
        <taxon>Hymenobacteraceae</taxon>
        <taxon>Pontibacter</taxon>
    </lineage>
</organism>
<dbReference type="CDD" id="cd00438">
    <property type="entry name" value="cupin_RmlC"/>
    <property type="match status" value="1"/>
</dbReference>
<evidence type="ECO:0000313" key="7">
    <source>
        <dbReference type="Proteomes" id="UP001597369"/>
    </source>
</evidence>
<dbReference type="InterPro" id="IPR014710">
    <property type="entry name" value="RmlC-like_jellyroll"/>
</dbReference>
<evidence type="ECO:0000256" key="2">
    <source>
        <dbReference type="ARBA" id="ARBA00001997"/>
    </source>
</evidence>
<dbReference type="Pfam" id="PF00908">
    <property type="entry name" value="dTDP_sugar_isom"/>
    <property type="match status" value="1"/>
</dbReference>